<protein>
    <submittedName>
        <fullName evidence="1">Uncharacterized protein</fullName>
    </submittedName>
</protein>
<dbReference type="Proteomes" id="UP000683000">
    <property type="component" value="Unassembled WGS sequence"/>
</dbReference>
<dbReference type="EMBL" id="JAGFBS010000055">
    <property type="protein sequence ID" value="KAG6370163.1"/>
    <property type="molecule type" value="Genomic_DNA"/>
</dbReference>
<reference evidence="1" key="1">
    <citation type="submission" date="2021-03" db="EMBL/GenBank/DDBJ databases">
        <title>Evolutionary innovations through gain and loss of genes in the ectomycorrhizal Boletales.</title>
        <authorList>
            <person name="Wu G."/>
            <person name="Miyauchi S."/>
            <person name="Morin E."/>
            <person name="Yang Z.-L."/>
            <person name="Xu J."/>
            <person name="Martin F.M."/>
        </authorList>
    </citation>
    <scope>NUCLEOTIDE SEQUENCE</scope>
    <source>
        <strain evidence="1">BR01</strain>
    </source>
</reference>
<gene>
    <name evidence="1" type="ORF">JVT61DRAFT_12310</name>
</gene>
<sequence length="56" mass="6319">MSQVLGLSGGTVDSNIIHVIFITIPNRPSIRSANFLIRYAQETKHGIISWRNLKRV</sequence>
<evidence type="ECO:0000313" key="2">
    <source>
        <dbReference type="Proteomes" id="UP000683000"/>
    </source>
</evidence>
<name>A0A8I3A325_9AGAM</name>
<dbReference type="AlphaFoldDB" id="A0A8I3A325"/>
<evidence type="ECO:0000313" key="1">
    <source>
        <dbReference type="EMBL" id="KAG6370163.1"/>
    </source>
</evidence>
<accession>A0A8I3A325</accession>
<keyword evidence="2" id="KW-1185">Reference proteome</keyword>
<organism evidence="1 2">
    <name type="scientific">Boletus reticuloceps</name>
    <dbReference type="NCBI Taxonomy" id="495285"/>
    <lineage>
        <taxon>Eukaryota</taxon>
        <taxon>Fungi</taxon>
        <taxon>Dikarya</taxon>
        <taxon>Basidiomycota</taxon>
        <taxon>Agaricomycotina</taxon>
        <taxon>Agaricomycetes</taxon>
        <taxon>Agaricomycetidae</taxon>
        <taxon>Boletales</taxon>
        <taxon>Boletineae</taxon>
        <taxon>Boletaceae</taxon>
        <taxon>Boletoideae</taxon>
        <taxon>Boletus</taxon>
    </lineage>
</organism>
<proteinExistence type="predicted"/>
<comment type="caution">
    <text evidence="1">The sequence shown here is derived from an EMBL/GenBank/DDBJ whole genome shotgun (WGS) entry which is preliminary data.</text>
</comment>